<dbReference type="EMBL" id="MT143851">
    <property type="protein sequence ID" value="QJB03561.1"/>
    <property type="molecule type" value="Genomic_DNA"/>
</dbReference>
<proteinExistence type="predicted"/>
<protein>
    <submittedName>
        <fullName evidence="1">Uncharacterized protein</fullName>
    </submittedName>
</protein>
<dbReference type="Pfam" id="PF08004">
    <property type="entry name" value="DUF1699"/>
    <property type="match status" value="1"/>
</dbReference>
<reference evidence="1" key="1">
    <citation type="submission" date="2020-03" db="EMBL/GenBank/DDBJ databases">
        <title>The deep terrestrial virosphere.</title>
        <authorList>
            <person name="Holmfeldt K."/>
            <person name="Nilsson E."/>
            <person name="Simone D."/>
            <person name="Lopez-Fernandez M."/>
            <person name="Wu X."/>
            <person name="de Brujin I."/>
            <person name="Lundin D."/>
            <person name="Andersson A."/>
            <person name="Bertilsson S."/>
            <person name="Dopson M."/>
        </authorList>
    </citation>
    <scope>NUCLEOTIDE SEQUENCE</scope>
    <source>
        <strain evidence="1">MM171B00657</strain>
    </source>
</reference>
<name>A0A6M3M6W8_9ZZZZ</name>
<accession>A0A6M3M6W8</accession>
<sequence>MKKVIMTREQLSFIDLEITGVHLGFRPAEQDIFTMLNNYPNLRTLQVPKAYYLTISNTTKTVLARNNIKLTEGSVRDAIQYLGD</sequence>
<organism evidence="1">
    <name type="scientific">viral metagenome</name>
    <dbReference type="NCBI Taxonomy" id="1070528"/>
    <lineage>
        <taxon>unclassified sequences</taxon>
        <taxon>metagenomes</taxon>
        <taxon>organismal metagenomes</taxon>
    </lineage>
</organism>
<dbReference type="InterPro" id="IPR012546">
    <property type="entry name" value="DUF1699"/>
</dbReference>
<evidence type="ECO:0000313" key="1">
    <source>
        <dbReference type="EMBL" id="QJB03561.1"/>
    </source>
</evidence>
<dbReference type="AlphaFoldDB" id="A0A6M3M6W8"/>
<gene>
    <name evidence="1" type="ORF">MM171B00657_0018</name>
</gene>